<dbReference type="Gene3D" id="1.20.140.150">
    <property type="match status" value="1"/>
</dbReference>
<dbReference type="InterPro" id="IPR050579">
    <property type="entry name" value="PMP-22/EMP/MP20-like"/>
</dbReference>
<evidence type="ECO:0000313" key="6">
    <source>
        <dbReference type="EMBL" id="KAK2158789.1"/>
    </source>
</evidence>
<dbReference type="GO" id="GO:0005886">
    <property type="term" value="C:plasma membrane"/>
    <property type="evidence" value="ECO:0007669"/>
    <property type="project" value="TreeGrafter"/>
</dbReference>
<feature type="transmembrane region" description="Helical" evidence="5">
    <location>
        <begin position="7"/>
        <end position="32"/>
    </location>
</feature>
<name>A0AAD9JTD0_9ANNE</name>
<feature type="transmembrane region" description="Helical" evidence="5">
    <location>
        <begin position="80"/>
        <end position="103"/>
    </location>
</feature>
<feature type="transmembrane region" description="Helical" evidence="5">
    <location>
        <begin position="154"/>
        <end position="176"/>
    </location>
</feature>
<dbReference type="PRINTS" id="PR01077">
    <property type="entry name" value="CLAUDIN"/>
</dbReference>
<dbReference type="InterPro" id="IPR004031">
    <property type="entry name" value="PMP22/EMP/MP20/Claudin"/>
</dbReference>
<evidence type="ECO:0000256" key="2">
    <source>
        <dbReference type="ARBA" id="ARBA00022692"/>
    </source>
</evidence>
<keyword evidence="7" id="KW-1185">Reference proteome</keyword>
<feature type="transmembrane region" description="Helical" evidence="5">
    <location>
        <begin position="115"/>
        <end position="142"/>
    </location>
</feature>
<evidence type="ECO:0000256" key="4">
    <source>
        <dbReference type="ARBA" id="ARBA00023136"/>
    </source>
</evidence>
<dbReference type="AlphaFoldDB" id="A0AAD9JTD0"/>
<evidence type="ECO:0000256" key="1">
    <source>
        <dbReference type="ARBA" id="ARBA00004141"/>
    </source>
</evidence>
<sequence>MRNVRVFRLLTFCVFIVSVGLHVTAFSSSFWFKRRDIYGWLVHHGLWTFCDYYRSGGIDNKCLKLVNRYDDFENGKLSSVQALMCIALVCHIITTLIFTIWLTCPERRMDPKHSLRIGIAGFVMCIFSGLLTLTSVTIFGVYYAKFKHVLNWSYILATISGGILFIGGIVGLILLVRAPFSKFEELPEPANQCRLPPLPVVTSHDLAKPVASTADDVGGVYPMAEYDSDKDKMYFHRFQSPSDPISYTNSII</sequence>
<evidence type="ECO:0000313" key="7">
    <source>
        <dbReference type="Proteomes" id="UP001208570"/>
    </source>
</evidence>
<keyword evidence="4 5" id="KW-0472">Membrane</keyword>
<dbReference type="PANTHER" id="PTHR10671:SF108">
    <property type="entry name" value="CLAUDIN FAMILY PROTEIN-RELATED"/>
    <property type="match status" value="1"/>
</dbReference>
<evidence type="ECO:0000256" key="5">
    <source>
        <dbReference type="SAM" id="Phobius"/>
    </source>
</evidence>
<proteinExistence type="predicted"/>
<keyword evidence="3 5" id="KW-1133">Transmembrane helix</keyword>
<organism evidence="6 7">
    <name type="scientific">Paralvinella palmiformis</name>
    <dbReference type="NCBI Taxonomy" id="53620"/>
    <lineage>
        <taxon>Eukaryota</taxon>
        <taxon>Metazoa</taxon>
        <taxon>Spiralia</taxon>
        <taxon>Lophotrochozoa</taxon>
        <taxon>Annelida</taxon>
        <taxon>Polychaeta</taxon>
        <taxon>Sedentaria</taxon>
        <taxon>Canalipalpata</taxon>
        <taxon>Terebellida</taxon>
        <taxon>Terebelliformia</taxon>
        <taxon>Alvinellidae</taxon>
        <taxon>Paralvinella</taxon>
    </lineage>
</organism>
<comment type="subcellular location">
    <subcellularLocation>
        <location evidence="1">Membrane</location>
        <topology evidence="1">Multi-pass membrane protein</topology>
    </subcellularLocation>
</comment>
<dbReference type="PANTHER" id="PTHR10671">
    <property type="entry name" value="EPITHELIAL MEMBRANE PROTEIN-RELATED"/>
    <property type="match status" value="1"/>
</dbReference>
<comment type="caution">
    <text evidence="6">The sequence shown here is derived from an EMBL/GenBank/DDBJ whole genome shotgun (WGS) entry which is preliminary data.</text>
</comment>
<reference evidence="6" key="1">
    <citation type="journal article" date="2023" name="Mol. Biol. Evol.">
        <title>Third-Generation Sequencing Reveals the Adaptive Role of the Epigenome in Three Deep-Sea Polychaetes.</title>
        <authorList>
            <person name="Perez M."/>
            <person name="Aroh O."/>
            <person name="Sun Y."/>
            <person name="Lan Y."/>
            <person name="Juniper S.K."/>
            <person name="Young C.R."/>
            <person name="Angers B."/>
            <person name="Qian P.Y."/>
        </authorList>
    </citation>
    <scope>NUCLEOTIDE SEQUENCE</scope>
    <source>
        <strain evidence="6">P08H-3</strain>
    </source>
</reference>
<evidence type="ECO:0000256" key="3">
    <source>
        <dbReference type="ARBA" id="ARBA00022989"/>
    </source>
</evidence>
<gene>
    <name evidence="6" type="ORF">LSH36_164g09003</name>
</gene>
<dbReference type="EMBL" id="JAODUP010000164">
    <property type="protein sequence ID" value="KAK2158789.1"/>
    <property type="molecule type" value="Genomic_DNA"/>
</dbReference>
<keyword evidence="2 5" id="KW-0812">Transmembrane</keyword>
<dbReference type="Pfam" id="PF00822">
    <property type="entry name" value="PMP22_Claudin"/>
    <property type="match status" value="1"/>
</dbReference>
<accession>A0AAD9JTD0</accession>
<protein>
    <submittedName>
        <fullName evidence="6">Uncharacterized protein</fullName>
    </submittedName>
</protein>
<dbReference type="Proteomes" id="UP001208570">
    <property type="component" value="Unassembled WGS sequence"/>
</dbReference>